<keyword evidence="2" id="KW-1185">Reference proteome</keyword>
<evidence type="ECO:0000313" key="2">
    <source>
        <dbReference type="Proteomes" id="UP000789901"/>
    </source>
</evidence>
<sequence length="111" mass="12718">RSAVYKIPMITNKQLKLAIQDRLMTNKKQYSSKIGLIAIQICKFSVSTLVEWYQNGLNVHIIQQRAISKISNESKVFLLELEDLTQYSELLVASTVLKLCNQYQLDPTKNA</sequence>
<evidence type="ECO:0000313" key="1">
    <source>
        <dbReference type="EMBL" id="CAG8812751.1"/>
    </source>
</evidence>
<name>A0ABN7W2I1_GIGMA</name>
<dbReference type="EMBL" id="CAJVQB010028627">
    <property type="protein sequence ID" value="CAG8812751.1"/>
    <property type="molecule type" value="Genomic_DNA"/>
</dbReference>
<gene>
    <name evidence="1" type="ORF">GMARGA_LOCUS25630</name>
</gene>
<proteinExistence type="predicted"/>
<dbReference type="Proteomes" id="UP000789901">
    <property type="component" value="Unassembled WGS sequence"/>
</dbReference>
<reference evidence="1 2" key="1">
    <citation type="submission" date="2021-06" db="EMBL/GenBank/DDBJ databases">
        <authorList>
            <person name="Kallberg Y."/>
            <person name="Tangrot J."/>
            <person name="Rosling A."/>
        </authorList>
    </citation>
    <scope>NUCLEOTIDE SEQUENCE [LARGE SCALE GENOMIC DNA]</scope>
    <source>
        <strain evidence="1 2">120-4 pot B 10/14</strain>
    </source>
</reference>
<feature type="non-terminal residue" evidence="1">
    <location>
        <position position="1"/>
    </location>
</feature>
<comment type="caution">
    <text evidence="1">The sequence shown here is derived from an EMBL/GenBank/DDBJ whole genome shotgun (WGS) entry which is preliminary data.</text>
</comment>
<protein>
    <submittedName>
        <fullName evidence="1">25003_t:CDS:1</fullName>
    </submittedName>
</protein>
<accession>A0ABN7W2I1</accession>
<organism evidence="1 2">
    <name type="scientific">Gigaspora margarita</name>
    <dbReference type="NCBI Taxonomy" id="4874"/>
    <lineage>
        <taxon>Eukaryota</taxon>
        <taxon>Fungi</taxon>
        <taxon>Fungi incertae sedis</taxon>
        <taxon>Mucoromycota</taxon>
        <taxon>Glomeromycotina</taxon>
        <taxon>Glomeromycetes</taxon>
        <taxon>Diversisporales</taxon>
        <taxon>Gigasporaceae</taxon>
        <taxon>Gigaspora</taxon>
    </lineage>
</organism>